<proteinExistence type="inferred from homology"/>
<evidence type="ECO:0000256" key="1">
    <source>
        <dbReference type="ARBA" id="ARBA00006235"/>
    </source>
</evidence>
<feature type="signal peptide" evidence="2">
    <location>
        <begin position="1"/>
        <end position="19"/>
    </location>
</feature>
<dbReference type="PANTHER" id="PTHR10760:SF2">
    <property type="entry name" value="LD13476P-RELATED"/>
    <property type="match status" value="1"/>
</dbReference>
<dbReference type="Pfam" id="PF21376">
    <property type="entry name" value="TOR1A_C"/>
    <property type="match status" value="1"/>
</dbReference>
<gene>
    <name evidence="4" type="ORF">CEUTPL_LOCUS13476</name>
</gene>
<comment type="similarity">
    <text evidence="1">Belongs to the ClpA/ClpB family. Torsin subfamily.</text>
</comment>
<dbReference type="GO" id="GO:0005737">
    <property type="term" value="C:cytoplasm"/>
    <property type="evidence" value="ECO:0007669"/>
    <property type="project" value="UniProtKB-ARBA"/>
</dbReference>
<name>A0A9N9MZF7_9CUCU</name>
<dbReference type="Gene3D" id="3.40.50.300">
    <property type="entry name" value="P-loop containing nucleotide triphosphate hydrolases"/>
    <property type="match status" value="1"/>
</dbReference>
<feature type="domain" description="Torsin-1A C-terminal" evidence="3">
    <location>
        <begin position="268"/>
        <end position="321"/>
    </location>
</feature>
<accession>A0A9N9MZF7</accession>
<evidence type="ECO:0000313" key="4">
    <source>
        <dbReference type="EMBL" id="CAG9773075.1"/>
    </source>
</evidence>
<dbReference type="GO" id="GO:0012505">
    <property type="term" value="C:endomembrane system"/>
    <property type="evidence" value="ECO:0007669"/>
    <property type="project" value="UniProtKB-ARBA"/>
</dbReference>
<protein>
    <recommendedName>
        <fullName evidence="3">Torsin-1A C-terminal domain-containing protein</fullName>
    </recommendedName>
</protein>
<dbReference type="InterPro" id="IPR027417">
    <property type="entry name" value="P-loop_NTPase"/>
</dbReference>
<dbReference type="OrthoDB" id="19623at2759"/>
<evidence type="ECO:0000256" key="2">
    <source>
        <dbReference type="SAM" id="SignalP"/>
    </source>
</evidence>
<keyword evidence="5" id="KW-1185">Reference proteome</keyword>
<dbReference type="InterPro" id="IPR049337">
    <property type="entry name" value="TOR1A_C"/>
</dbReference>
<dbReference type="PANTHER" id="PTHR10760">
    <property type="entry name" value="TORSIN"/>
    <property type="match status" value="1"/>
</dbReference>
<dbReference type="InterPro" id="IPR010448">
    <property type="entry name" value="Torsin"/>
</dbReference>
<dbReference type="Proteomes" id="UP001152799">
    <property type="component" value="Chromosome 8"/>
</dbReference>
<dbReference type="GO" id="GO:0071218">
    <property type="term" value="P:cellular response to misfolded protein"/>
    <property type="evidence" value="ECO:0007669"/>
    <property type="project" value="TreeGrafter"/>
</dbReference>
<dbReference type="GO" id="GO:0005524">
    <property type="term" value="F:ATP binding"/>
    <property type="evidence" value="ECO:0007669"/>
    <property type="project" value="InterPro"/>
</dbReference>
<dbReference type="GO" id="GO:0016887">
    <property type="term" value="F:ATP hydrolysis activity"/>
    <property type="evidence" value="ECO:0007669"/>
    <property type="project" value="InterPro"/>
</dbReference>
<dbReference type="AlphaFoldDB" id="A0A9N9MZF7"/>
<organism evidence="4 5">
    <name type="scientific">Ceutorhynchus assimilis</name>
    <name type="common">cabbage seed weevil</name>
    <dbReference type="NCBI Taxonomy" id="467358"/>
    <lineage>
        <taxon>Eukaryota</taxon>
        <taxon>Metazoa</taxon>
        <taxon>Ecdysozoa</taxon>
        <taxon>Arthropoda</taxon>
        <taxon>Hexapoda</taxon>
        <taxon>Insecta</taxon>
        <taxon>Pterygota</taxon>
        <taxon>Neoptera</taxon>
        <taxon>Endopterygota</taxon>
        <taxon>Coleoptera</taxon>
        <taxon>Polyphaga</taxon>
        <taxon>Cucujiformia</taxon>
        <taxon>Curculionidae</taxon>
        <taxon>Ceutorhynchinae</taxon>
        <taxon>Ceutorhynchus</taxon>
    </lineage>
</organism>
<dbReference type="Pfam" id="PF06309">
    <property type="entry name" value="Torsin"/>
    <property type="match status" value="1"/>
</dbReference>
<feature type="chain" id="PRO_5040109444" description="Torsin-1A C-terminal domain-containing protein" evidence="2">
    <location>
        <begin position="20"/>
        <end position="341"/>
    </location>
</feature>
<keyword evidence="2" id="KW-0732">Signal</keyword>
<dbReference type="PRINTS" id="PR00300">
    <property type="entry name" value="CLPPROTEASEA"/>
</dbReference>
<dbReference type="SUPFAM" id="SSF52540">
    <property type="entry name" value="P-loop containing nucleoside triphosphate hydrolases"/>
    <property type="match status" value="1"/>
</dbReference>
<dbReference type="InterPro" id="IPR001270">
    <property type="entry name" value="ClpA/B"/>
</dbReference>
<reference evidence="4" key="1">
    <citation type="submission" date="2022-01" db="EMBL/GenBank/DDBJ databases">
        <authorList>
            <person name="King R."/>
        </authorList>
    </citation>
    <scope>NUCLEOTIDE SEQUENCE</scope>
</reference>
<dbReference type="EMBL" id="OU892284">
    <property type="protein sequence ID" value="CAG9773075.1"/>
    <property type="molecule type" value="Genomic_DNA"/>
</dbReference>
<sequence length="341" mass="39315">MYNQFTIAIIFYFSKIVSAHNLLGIIPVSPLITNSQYNPYCLMNECCNDEYVKFDRHRLMKNLTENVYGQPLLETALEALTAHFNPYYTSPKPLTLSFHGMTGTGKNFVSNLIADSLFRKGSKSQFVHHFIGRMHFSEVKNVSENIQNLYHWLTNNITQCPTQLFIFDEVDKMVPEIINSIKPLIDYNHQGVAFSQSVFIFLSNIAADIINEHYHDLFISEGKGRDDLKLFDFENLISKGAFNKEGGFFHSDTISNNLIDHYIPFLPLEQKHIVQCIEQEFKLRGVNSPEKKHIDEVMKFIEWGPDESKLFSKTGCKRLGPKVASIVSKWYRHAGHSKDEF</sequence>
<evidence type="ECO:0000313" key="5">
    <source>
        <dbReference type="Proteomes" id="UP001152799"/>
    </source>
</evidence>
<evidence type="ECO:0000259" key="3">
    <source>
        <dbReference type="Pfam" id="PF21376"/>
    </source>
</evidence>